<protein>
    <submittedName>
        <fullName evidence="1">Uncharacterized protein</fullName>
    </submittedName>
</protein>
<accession>A0A6L9QHP5</accession>
<comment type="caution">
    <text evidence="1">The sequence shown here is derived from an EMBL/GenBank/DDBJ whole genome shotgun (WGS) entry which is preliminary data.</text>
</comment>
<dbReference type="EMBL" id="JAAGLI010000541">
    <property type="protein sequence ID" value="NEA24989.1"/>
    <property type="molecule type" value="Genomic_DNA"/>
</dbReference>
<evidence type="ECO:0000313" key="2">
    <source>
        <dbReference type="Proteomes" id="UP000475532"/>
    </source>
</evidence>
<proteinExistence type="predicted"/>
<organism evidence="1 2">
    <name type="scientific">Actinomadura bangladeshensis</name>
    <dbReference type="NCBI Taxonomy" id="453573"/>
    <lineage>
        <taxon>Bacteria</taxon>
        <taxon>Bacillati</taxon>
        <taxon>Actinomycetota</taxon>
        <taxon>Actinomycetes</taxon>
        <taxon>Streptosporangiales</taxon>
        <taxon>Thermomonosporaceae</taxon>
        <taxon>Actinomadura</taxon>
    </lineage>
</organism>
<evidence type="ECO:0000313" key="1">
    <source>
        <dbReference type="EMBL" id="NEA24989.1"/>
    </source>
</evidence>
<dbReference type="AlphaFoldDB" id="A0A6L9QHP5"/>
<reference evidence="1 2" key="1">
    <citation type="submission" date="2020-01" db="EMBL/GenBank/DDBJ databases">
        <title>Insect and environment-associated Actinomycetes.</title>
        <authorList>
            <person name="Currrie C."/>
            <person name="Chevrette M."/>
            <person name="Carlson C."/>
            <person name="Stubbendieck R."/>
            <person name="Wendt-Pienkowski E."/>
        </authorList>
    </citation>
    <scope>NUCLEOTIDE SEQUENCE [LARGE SCALE GENOMIC DNA]</scope>
    <source>
        <strain evidence="1 2">SID10258</strain>
    </source>
</reference>
<dbReference type="RefSeq" id="WP_163058552.1">
    <property type="nucleotide sequence ID" value="NZ_JAAGLI010000541.1"/>
</dbReference>
<gene>
    <name evidence="1" type="ORF">G3I70_21230</name>
</gene>
<name>A0A6L9QHP5_9ACTN</name>
<sequence length="63" mass="7213">MNDIGYDAAAYLAALRREFPRFGIVADPRRPVWMAVRGNDVFITATDGPLLRLRLLEVSRRRP</sequence>
<dbReference type="Proteomes" id="UP000475532">
    <property type="component" value="Unassembled WGS sequence"/>
</dbReference>